<gene>
    <name evidence="6" type="ORF">METZ01_LOCUS337</name>
</gene>
<dbReference type="AlphaFoldDB" id="A0A381N1F4"/>
<dbReference type="EMBL" id="UINC01000019">
    <property type="protein sequence ID" value="SUZ47483.1"/>
    <property type="molecule type" value="Genomic_DNA"/>
</dbReference>
<dbReference type="InterPro" id="IPR003439">
    <property type="entry name" value="ABC_transporter-like_ATP-bd"/>
</dbReference>
<evidence type="ECO:0000256" key="4">
    <source>
        <dbReference type="ARBA" id="ARBA00022840"/>
    </source>
</evidence>
<dbReference type="SMART" id="SM00382">
    <property type="entry name" value="AAA"/>
    <property type="match status" value="1"/>
</dbReference>
<dbReference type="Pfam" id="PF00005">
    <property type="entry name" value="ABC_tran"/>
    <property type="match status" value="1"/>
</dbReference>
<evidence type="ECO:0000313" key="6">
    <source>
        <dbReference type="EMBL" id="SUZ47483.1"/>
    </source>
</evidence>
<evidence type="ECO:0000256" key="2">
    <source>
        <dbReference type="ARBA" id="ARBA00022448"/>
    </source>
</evidence>
<reference evidence="6" key="1">
    <citation type="submission" date="2018-05" db="EMBL/GenBank/DDBJ databases">
        <authorList>
            <person name="Lanie J.A."/>
            <person name="Ng W.-L."/>
            <person name="Kazmierczak K.M."/>
            <person name="Andrzejewski T.M."/>
            <person name="Davidsen T.M."/>
            <person name="Wayne K.J."/>
            <person name="Tettelin H."/>
            <person name="Glass J.I."/>
            <person name="Rusch D."/>
            <person name="Podicherti R."/>
            <person name="Tsui H.-C.T."/>
            <person name="Winkler M.E."/>
        </authorList>
    </citation>
    <scope>NUCLEOTIDE SEQUENCE</scope>
</reference>
<feature type="domain" description="ABC transporter" evidence="5">
    <location>
        <begin position="1"/>
        <end position="196"/>
    </location>
</feature>
<keyword evidence="2" id="KW-0813">Transport</keyword>
<accession>A0A381N1F4</accession>
<dbReference type="CDD" id="cd03255">
    <property type="entry name" value="ABC_MJ0796_LolCDE_FtsE"/>
    <property type="match status" value="1"/>
</dbReference>
<evidence type="ECO:0000256" key="3">
    <source>
        <dbReference type="ARBA" id="ARBA00022741"/>
    </source>
</evidence>
<evidence type="ECO:0000259" key="5">
    <source>
        <dbReference type="PROSITE" id="PS50893"/>
    </source>
</evidence>
<dbReference type="InterPro" id="IPR017911">
    <property type="entry name" value="MacB-like_ATP-bd"/>
</dbReference>
<dbReference type="InterPro" id="IPR017871">
    <property type="entry name" value="ABC_transporter-like_CS"/>
</dbReference>
<name>A0A381N1F4_9ZZZZ</name>
<dbReference type="GO" id="GO:0016887">
    <property type="term" value="F:ATP hydrolysis activity"/>
    <property type="evidence" value="ECO:0007669"/>
    <property type="project" value="InterPro"/>
</dbReference>
<dbReference type="GO" id="GO:0005524">
    <property type="term" value="F:ATP binding"/>
    <property type="evidence" value="ECO:0007669"/>
    <property type="project" value="UniProtKB-KW"/>
</dbReference>
<dbReference type="PROSITE" id="PS00211">
    <property type="entry name" value="ABC_TRANSPORTER_1"/>
    <property type="match status" value="1"/>
</dbReference>
<keyword evidence="4" id="KW-0067">ATP-binding</keyword>
<organism evidence="6">
    <name type="scientific">marine metagenome</name>
    <dbReference type="NCBI Taxonomy" id="408172"/>
    <lineage>
        <taxon>unclassified sequences</taxon>
        <taxon>metagenomes</taxon>
        <taxon>ecological metagenomes</taxon>
    </lineage>
</organism>
<sequence length="196" mass="21723">MDVEVGQIITIMGQSGSGKTTALNILGTLDQADAGELTINGTQVHDMNETELSTIRNRDIGFVFQFHHLLPEFSAIENILMPTWINGVDDRRDRALDLIEKMGLSERKDHFPSQLSGGERSRVAVARALMNKPKLVLADEPTGNLDEKNANKLIDLLGKINKDFHQAIVLTTHNPKIARIGHKQFFLENGSLSEKA</sequence>
<dbReference type="InterPro" id="IPR027417">
    <property type="entry name" value="P-loop_NTPase"/>
</dbReference>
<dbReference type="SUPFAM" id="SSF52540">
    <property type="entry name" value="P-loop containing nucleoside triphosphate hydrolases"/>
    <property type="match status" value="1"/>
</dbReference>
<comment type="similarity">
    <text evidence="1">Belongs to the ABC transporter superfamily.</text>
</comment>
<dbReference type="PANTHER" id="PTHR42798:SF2">
    <property type="entry name" value="ABC TRANSPORTER ATP-BINDING PROTEIN MG467-RELATED"/>
    <property type="match status" value="1"/>
</dbReference>
<dbReference type="Gene3D" id="3.40.50.300">
    <property type="entry name" value="P-loop containing nucleotide triphosphate hydrolases"/>
    <property type="match status" value="1"/>
</dbReference>
<keyword evidence="3" id="KW-0547">Nucleotide-binding</keyword>
<protein>
    <recommendedName>
        <fullName evidence="5">ABC transporter domain-containing protein</fullName>
    </recommendedName>
</protein>
<dbReference type="PROSITE" id="PS50893">
    <property type="entry name" value="ABC_TRANSPORTER_2"/>
    <property type="match status" value="1"/>
</dbReference>
<dbReference type="InterPro" id="IPR003593">
    <property type="entry name" value="AAA+_ATPase"/>
</dbReference>
<proteinExistence type="inferred from homology"/>
<dbReference type="PANTHER" id="PTHR42798">
    <property type="entry name" value="LIPOPROTEIN-RELEASING SYSTEM ATP-BINDING PROTEIN LOLD"/>
    <property type="match status" value="1"/>
</dbReference>
<evidence type="ECO:0000256" key="1">
    <source>
        <dbReference type="ARBA" id="ARBA00005417"/>
    </source>
</evidence>